<dbReference type="InterPro" id="IPR000387">
    <property type="entry name" value="Tyr_Pase_dom"/>
</dbReference>
<dbReference type="GO" id="GO:0004725">
    <property type="term" value="F:protein tyrosine phosphatase activity"/>
    <property type="evidence" value="ECO:0007669"/>
    <property type="project" value="InterPro"/>
</dbReference>
<protein>
    <recommendedName>
        <fullName evidence="1">Tyrosine specific protein phosphatases domain-containing protein</fullName>
    </recommendedName>
</protein>
<organism evidence="2 3">
    <name type="scientific">Lymnaea stagnalis</name>
    <name type="common">Great pond snail</name>
    <name type="synonym">Helix stagnalis</name>
    <dbReference type="NCBI Taxonomy" id="6523"/>
    <lineage>
        <taxon>Eukaryota</taxon>
        <taxon>Metazoa</taxon>
        <taxon>Spiralia</taxon>
        <taxon>Lophotrochozoa</taxon>
        <taxon>Mollusca</taxon>
        <taxon>Gastropoda</taxon>
        <taxon>Heterobranchia</taxon>
        <taxon>Euthyneura</taxon>
        <taxon>Panpulmonata</taxon>
        <taxon>Hygrophila</taxon>
        <taxon>Lymnaeoidea</taxon>
        <taxon>Lymnaeidae</taxon>
        <taxon>Lymnaea</taxon>
    </lineage>
</organism>
<dbReference type="PROSITE" id="PS50056">
    <property type="entry name" value="TYR_PHOSPHATASE_2"/>
    <property type="match status" value="1"/>
</dbReference>
<gene>
    <name evidence="2" type="ORF">GSLYS_00008122001</name>
</gene>
<feature type="domain" description="Tyrosine specific protein phosphatases" evidence="1">
    <location>
        <begin position="1"/>
        <end position="69"/>
    </location>
</feature>
<reference evidence="2 3" key="1">
    <citation type="submission" date="2024-04" db="EMBL/GenBank/DDBJ databases">
        <authorList>
            <consortium name="Genoscope - CEA"/>
            <person name="William W."/>
        </authorList>
    </citation>
    <scope>NUCLEOTIDE SEQUENCE [LARGE SCALE GENOMIC DNA]</scope>
</reference>
<dbReference type="Pfam" id="PF00102">
    <property type="entry name" value="Y_phosphatase"/>
    <property type="match status" value="1"/>
</dbReference>
<keyword evidence="3" id="KW-1185">Reference proteome</keyword>
<dbReference type="AlphaFoldDB" id="A0AAV2HK97"/>
<dbReference type="EMBL" id="CAXITT010000163">
    <property type="protein sequence ID" value="CAL1534162.1"/>
    <property type="molecule type" value="Genomic_DNA"/>
</dbReference>
<evidence type="ECO:0000259" key="1">
    <source>
        <dbReference type="PROSITE" id="PS50056"/>
    </source>
</evidence>
<dbReference type="SUPFAM" id="SSF52799">
    <property type="entry name" value="(Phosphotyrosine protein) phosphatases II"/>
    <property type="match status" value="1"/>
</dbReference>
<dbReference type="Proteomes" id="UP001497497">
    <property type="component" value="Unassembled WGS sequence"/>
</dbReference>
<comment type="caution">
    <text evidence="2">The sequence shown here is derived from an EMBL/GenBank/DDBJ whole genome shotgun (WGS) entry which is preliminary data.</text>
</comment>
<proteinExistence type="predicted"/>
<accession>A0AAV2HK97</accession>
<evidence type="ECO:0000313" key="2">
    <source>
        <dbReference type="EMBL" id="CAL1534162.1"/>
    </source>
</evidence>
<name>A0AAV2HK97_LYMST</name>
<sequence>MQRASEIKVSSGEAIIFTCRDGAVRSGMACVLSYLIEKLENCVCLTVPLVVCSVKSARPGAFPTVEQYKDVYQMLETALLYLHNVE</sequence>
<dbReference type="Gene3D" id="3.90.190.10">
    <property type="entry name" value="Protein tyrosine phosphatase superfamily"/>
    <property type="match status" value="1"/>
</dbReference>
<evidence type="ECO:0000313" key="3">
    <source>
        <dbReference type="Proteomes" id="UP001497497"/>
    </source>
</evidence>
<dbReference type="InterPro" id="IPR000242">
    <property type="entry name" value="PTP_cat"/>
</dbReference>
<dbReference type="InterPro" id="IPR029021">
    <property type="entry name" value="Prot-tyrosine_phosphatase-like"/>
</dbReference>